<feature type="region of interest" description="Disordered" evidence="1">
    <location>
        <begin position="289"/>
        <end position="314"/>
    </location>
</feature>
<organism evidence="2 3">
    <name type="scientific">Caerostris extrusa</name>
    <name type="common">Bark spider</name>
    <name type="synonym">Caerostris bankana</name>
    <dbReference type="NCBI Taxonomy" id="172846"/>
    <lineage>
        <taxon>Eukaryota</taxon>
        <taxon>Metazoa</taxon>
        <taxon>Ecdysozoa</taxon>
        <taxon>Arthropoda</taxon>
        <taxon>Chelicerata</taxon>
        <taxon>Arachnida</taxon>
        <taxon>Araneae</taxon>
        <taxon>Araneomorphae</taxon>
        <taxon>Entelegynae</taxon>
        <taxon>Araneoidea</taxon>
        <taxon>Araneidae</taxon>
        <taxon>Caerostris</taxon>
    </lineage>
</organism>
<dbReference type="AlphaFoldDB" id="A0AAV4VCE5"/>
<dbReference type="Proteomes" id="UP001054945">
    <property type="component" value="Unassembled WGS sequence"/>
</dbReference>
<evidence type="ECO:0000256" key="1">
    <source>
        <dbReference type="SAM" id="MobiDB-lite"/>
    </source>
</evidence>
<feature type="compositionally biased region" description="Polar residues" evidence="1">
    <location>
        <begin position="303"/>
        <end position="314"/>
    </location>
</feature>
<reference evidence="2 3" key="1">
    <citation type="submission" date="2021-06" db="EMBL/GenBank/DDBJ databases">
        <title>Caerostris extrusa draft genome.</title>
        <authorList>
            <person name="Kono N."/>
            <person name="Arakawa K."/>
        </authorList>
    </citation>
    <scope>NUCLEOTIDE SEQUENCE [LARGE SCALE GENOMIC DNA]</scope>
</reference>
<protein>
    <submittedName>
        <fullName evidence="2">SCAN box domain-containing protein</fullName>
    </submittedName>
</protein>
<accession>A0AAV4VCE5</accession>
<keyword evidence="3" id="KW-1185">Reference proteome</keyword>
<name>A0AAV4VCE5_CAEEX</name>
<evidence type="ECO:0000313" key="2">
    <source>
        <dbReference type="EMBL" id="GIY67733.1"/>
    </source>
</evidence>
<gene>
    <name evidence="2" type="primary">AVEN_41807_1</name>
    <name evidence="2" type="ORF">CEXT_81421</name>
</gene>
<dbReference type="EMBL" id="BPLR01014278">
    <property type="protein sequence ID" value="GIY67733.1"/>
    <property type="molecule type" value="Genomic_DNA"/>
</dbReference>
<evidence type="ECO:0000313" key="3">
    <source>
        <dbReference type="Proteomes" id="UP001054945"/>
    </source>
</evidence>
<comment type="caution">
    <text evidence="2">The sequence shown here is derived from an EMBL/GenBank/DDBJ whole genome shotgun (WGS) entry which is preliminary data.</text>
</comment>
<proteinExistence type="predicted"/>
<feature type="non-terminal residue" evidence="2">
    <location>
        <position position="431"/>
    </location>
</feature>
<sequence length="431" mass="48827">MENIEIIDSADSCNSMVIEDVMKSQNNDLYCPDLSDMRDDNYEFWDFLNSKKDTSPKVEENAEDILQNKFWDFLGPSVNEVKNAALFKNCKQTEFTVASNNDTKTKPSSSDDEFWDFLSCHSPVITFEEAFRNYNPTLPDKDGENSSLFPTNEESSFVSSSEFFESGIFSSSSQSCVTSENYPQTIQKCRRNNFEMKGNTRQNFSLENNSELNERISVPCFTNDNDARNFTEQDCHIDEKDVEWLDSLSTEYKANETTEMNQKMHGNNNSSFSSVYDNLMQPNVEFQKNMYSNTDPADDTNQKRNIQKTSTSDSSSNTFKQIFLQSSTSSGCSTSSGSSANANLAWMTSVFSGTNIPDSLVENINSNTINSSDSQIQETRKFTQLINKKQCKRSRNTSNRLNVVKRTLDVTCDSASNTARKSSSNTEEIQK</sequence>